<gene>
    <name evidence="5" type="ORF">DSCA_42230</name>
</gene>
<dbReference type="AlphaFoldDB" id="A0A5K7YPH8"/>
<dbReference type="RefSeq" id="WP_155318251.1">
    <property type="nucleotide sequence ID" value="NZ_AP021874.1"/>
</dbReference>
<sequence>MTVPLIQFDRVFKSFGDNAVLKGVDLSIYRGEVTAIIGKSGIGKSVLLKHIIGLLEPDRGQILFDGQALKAMGVAQRKAARMKFSYMFQGTALFDSMTVYENVALPLKEKGRMPFHEITNRVRDKLTQLDLAGIEDKYPSQLSGGMKKRVAMARALVTDPEIVLFDEPTTGLDPVRKNAAHAMISEYQKAFGFTGVMVSHEIPDVFYISQRIAMLDQGRIVFQGSPDAIRNSTEPVIRQFIRGQDPETMTAASSQH</sequence>
<dbReference type="Pfam" id="PF00005">
    <property type="entry name" value="ABC_tran"/>
    <property type="match status" value="1"/>
</dbReference>
<reference evidence="5 6" key="1">
    <citation type="submission" date="2019-11" db="EMBL/GenBank/DDBJ databases">
        <title>Comparative genomics of hydrocarbon-degrading Desulfosarcina strains.</title>
        <authorList>
            <person name="Watanabe M."/>
            <person name="Kojima H."/>
            <person name="Fukui M."/>
        </authorList>
    </citation>
    <scope>NUCLEOTIDE SEQUENCE [LARGE SCALE GENOMIC DNA]</scope>
    <source>
        <strain evidence="5 6">PL12</strain>
    </source>
</reference>
<proteinExistence type="predicted"/>
<feature type="domain" description="ABC transporter" evidence="4">
    <location>
        <begin position="6"/>
        <end position="242"/>
    </location>
</feature>
<evidence type="ECO:0000313" key="6">
    <source>
        <dbReference type="Proteomes" id="UP000427906"/>
    </source>
</evidence>
<evidence type="ECO:0000256" key="2">
    <source>
        <dbReference type="ARBA" id="ARBA00022741"/>
    </source>
</evidence>
<dbReference type="KEGG" id="dalk:DSCA_42230"/>
<dbReference type="OrthoDB" id="9802264at2"/>
<dbReference type="InterPro" id="IPR003593">
    <property type="entry name" value="AAA+_ATPase"/>
</dbReference>
<keyword evidence="3 5" id="KW-0067">ATP-binding</keyword>
<name>A0A5K7YPH8_9BACT</name>
<dbReference type="GO" id="GO:0005524">
    <property type="term" value="F:ATP binding"/>
    <property type="evidence" value="ECO:0007669"/>
    <property type="project" value="UniProtKB-KW"/>
</dbReference>
<dbReference type="GO" id="GO:0016887">
    <property type="term" value="F:ATP hydrolysis activity"/>
    <property type="evidence" value="ECO:0007669"/>
    <property type="project" value="InterPro"/>
</dbReference>
<dbReference type="SUPFAM" id="SSF52540">
    <property type="entry name" value="P-loop containing nucleoside triphosphate hydrolases"/>
    <property type="match status" value="1"/>
</dbReference>
<keyword evidence="6" id="KW-1185">Reference proteome</keyword>
<dbReference type="PANTHER" id="PTHR43023">
    <property type="entry name" value="PROTEIN TRIGALACTOSYLDIACYLGLYCEROL 3, CHLOROPLASTIC"/>
    <property type="match status" value="1"/>
</dbReference>
<dbReference type="InterPro" id="IPR017871">
    <property type="entry name" value="ABC_transporter-like_CS"/>
</dbReference>
<dbReference type="EMBL" id="AP021874">
    <property type="protein sequence ID" value="BBO70293.1"/>
    <property type="molecule type" value="Genomic_DNA"/>
</dbReference>
<dbReference type="PROSITE" id="PS50893">
    <property type="entry name" value="ABC_TRANSPORTER_2"/>
    <property type="match status" value="1"/>
</dbReference>
<dbReference type="InterPro" id="IPR027417">
    <property type="entry name" value="P-loop_NTPase"/>
</dbReference>
<dbReference type="SMART" id="SM00382">
    <property type="entry name" value="AAA"/>
    <property type="match status" value="1"/>
</dbReference>
<keyword evidence="2" id="KW-0547">Nucleotide-binding</keyword>
<dbReference type="PROSITE" id="PS00211">
    <property type="entry name" value="ABC_TRANSPORTER_1"/>
    <property type="match status" value="1"/>
</dbReference>
<evidence type="ECO:0000313" key="5">
    <source>
        <dbReference type="EMBL" id="BBO70293.1"/>
    </source>
</evidence>
<evidence type="ECO:0000256" key="3">
    <source>
        <dbReference type="ARBA" id="ARBA00022840"/>
    </source>
</evidence>
<dbReference type="Gene3D" id="3.40.50.300">
    <property type="entry name" value="P-loop containing nucleotide triphosphate hydrolases"/>
    <property type="match status" value="1"/>
</dbReference>
<protein>
    <submittedName>
        <fullName evidence="5">ABC transporter ATP-binding protein</fullName>
    </submittedName>
</protein>
<dbReference type="Proteomes" id="UP000427906">
    <property type="component" value="Chromosome"/>
</dbReference>
<dbReference type="CDD" id="cd03261">
    <property type="entry name" value="ABC_Org_Solvent_Resistant"/>
    <property type="match status" value="1"/>
</dbReference>
<evidence type="ECO:0000259" key="4">
    <source>
        <dbReference type="PROSITE" id="PS50893"/>
    </source>
</evidence>
<dbReference type="InterPro" id="IPR003439">
    <property type="entry name" value="ABC_transporter-like_ATP-bd"/>
</dbReference>
<accession>A0A5K7YPH8</accession>
<evidence type="ECO:0000256" key="1">
    <source>
        <dbReference type="ARBA" id="ARBA00022448"/>
    </source>
</evidence>
<keyword evidence="1" id="KW-0813">Transport</keyword>
<dbReference type="PANTHER" id="PTHR43023:SF6">
    <property type="entry name" value="INTERMEMBRANE PHOSPHOLIPID TRANSPORT SYSTEM ATP-BINDING PROTEIN MLAF"/>
    <property type="match status" value="1"/>
</dbReference>
<organism evidence="5 6">
    <name type="scientific">Desulfosarcina alkanivorans</name>
    <dbReference type="NCBI Taxonomy" id="571177"/>
    <lineage>
        <taxon>Bacteria</taxon>
        <taxon>Pseudomonadati</taxon>
        <taxon>Thermodesulfobacteriota</taxon>
        <taxon>Desulfobacteria</taxon>
        <taxon>Desulfobacterales</taxon>
        <taxon>Desulfosarcinaceae</taxon>
        <taxon>Desulfosarcina</taxon>
    </lineage>
</organism>